<protein>
    <submittedName>
        <fullName evidence="3">Putative aryl-alcohol dehydrogenase YPL088W</fullName>
    </submittedName>
</protein>
<dbReference type="PANTHER" id="PTHR43364:SF15">
    <property type="entry name" value="ARYL-ALCOHOL DEHYDROGENASE AAD16-RELATED"/>
    <property type="match status" value="1"/>
</dbReference>
<sequence length="405" mass="45695">MQRENKSAQCLHIYLYIKRGGQKGRPRRRQTKPSFQLCGSEVVGKCVIVVTSATMATPLLKQVRLGRSGLKISPIVVGCMSYGSKDWAPWVEDDRGKIFEILKYCYDHGLRTYDVADMYSNGLSERLLGEFLAHYKIPRERVVILTKVYFPVDEELEMKHGGLEAGSAEAAQQELDLANQQGLSRKHILAGVEASCGRLGTYIDVLQLHRLDRETPMEEIMRALNDVVESGKVRYIGASTMRATELADLQAIAERRGWHQFISSQSCYNLLYREDERELIPYLERHGLGMIPWSPNARGILCRPAADHAKSQRAKTDPTIKRRAMDHLEAQEVEIIDRVQEIADKRGTSMAVVSSAWVLAKGGYPIVGLSSIERVQEILGAAEFKLSEEEVAYLEEPYLPKKMIL</sequence>
<dbReference type="InterPro" id="IPR023210">
    <property type="entry name" value="NADP_OxRdtase_dom"/>
</dbReference>
<feature type="domain" description="NADP-dependent oxidoreductase" evidence="2">
    <location>
        <begin position="74"/>
        <end position="396"/>
    </location>
</feature>
<dbReference type="GO" id="GO:0016491">
    <property type="term" value="F:oxidoreductase activity"/>
    <property type="evidence" value="ECO:0007669"/>
    <property type="project" value="UniProtKB-KW"/>
</dbReference>
<dbReference type="VEuPathDB" id="FungiDB:KLMA_40148"/>
<reference evidence="3 4" key="1">
    <citation type="journal article" date="2015" name="Biotechnol. Biofuels">
        <title>Genetic basis of the highly efficient yeast Kluyveromyces marxianus: complete genome sequence and transcriptome analyses.</title>
        <authorList>
            <person name="Lertwattanasakul N."/>
            <person name="Kosaka T."/>
            <person name="Hosoyama A."/>
            <person name="Suzuki Y."/>
            <person name="Rodrussamee N."/>
            <person name="Matsutani M."/>
            <person name="Murata M."/>
            <person name="Fujimoto N."/>
            <person name="Suprayogi"/>
            <person name="Tsuchikane K."/>
            <person name="Limtong S."/>
            <person name="Fujita N."/>
            <person name="Yamada M."/>
        </authorList>
    </citation>
    <scope>NUCLEOTIDE SEQUENCE [LARGE SCALE GENOMIC DNA]</scope>
    <source>
        <strain evidence="4">DMKU3-1042 / BCC 29191 / NBRC 104275</strain>
    </source>
</reference>
<dbReference type="FunFam" id="3.20.20.100:FF:000004">
    <property type="entry name" value="Oxidoreductase, aldo/keto reductase"/>
    <property type="match status" value="1"/>
</dbReference>
<dbReference type="EMBL" id="AP012216">
    <property type="protein sequence ID" value="BAO40172.1"/>
    <property type="molecule type" value="Genomic_DNA"/>
</dbReference>
<evidence type="ECO:0000259" key="2">
    <source>
        <dbReference type="Pfam" id="PF00248"/>
    </source>
</evidence>
<name>W0T963_KLUMD</name>
<evidence type="ECO:0000313" key="3">
    <source>
        <dbReference type="EMBL" id="BAO40172.1"/>
    </source>
</evidence>
<dbReference type="AlphaFoldDB" id="W0T963"/>
<dbReference type="Pfam" id="PF00248">
    <property type="entry name" value="Aldo_ket_red"/>
    <property type="match status" value="1"/>
</dbReference>
<dbReference type="PANTHER" id="PTHR43364">
    <property type="entry name" value="NADH-SPECIFIC METHYLGLYOXAL REDUCTASE-RELATED"/>
    <property type="match status" value="1"/>
</dbReference>
<dbReference type="InterPro" id="IPR036812">
    <property type="entry name" value="NAD(P)_OxRdtase_dom_sf"/>
</dbReference>
<proteinExistence type="predicted"/>
<dbReference type="Proteomes" id="UP000065495">
    <property type="component" value="Chromosome 4"/>
</dbReference>
<evidence type="ECO:0000256" key="1">
    <source>
        <dbReference type="ARBA" id="ARBA00023002"/>
    </source>
</evidence>
<organism evidence="3 4">
    <name type="scientific">Kluyveromyces marxianus (strain DMKU3-1042 / BCC 29191 / NBRC 104275)</name>
    <name type="common">Yeast</name>
    <name type="synonym">Candida kefyr</name>
    <dbReference type="NCBI Taxonomy" id="1003335"/>
    <lineage>
        <taxon>Eukaryota</taxon>
        <taxon>Fungi</taxon>
        <taxon>Dikarya</taxon>
        <taxon>Ascomycota</taxon>
        <taxon>Saccharomycotina</taxon>
        <taxon>Saccharomycetes</taxon>
        <taxon>Saccharomycetales</taxon>
        <taxon>Saccharomycetaceae</taxon>
        <taxon>Kluyveromyces</taxon>
    </lineage>
</organism>
<dbReference type="Gene3D" id="3.20.20.100">
    <property type="entry name" value="NADP-dependent oxidoreductase domain"/>
    <property type="match status" value="1"/>
</dbReference>
<dbReference type="OrthoDB" id="48988at2759"/>
<accession>W0T963</accession>
<dbReference type="SUPFAM" id="SSF51430">
    <property type="entry name" value="NAD(P)-linked oxidoreductase"/>
    <property type="match status" value="1"/>
</dbReference>
<dbReference type="GO" id="GO:0005829">
    <property type="term" value="C:cytosol"/>
    <property type="evidence" value="ECO:0007669"/>
    <property type="project" value="UniProtKB-ARBA"/>
</dbReference>
<dbReference type="GeneID" id="34716141"/>
<dbReference type="RefSeq" id="XP_022675999.1">
    <property type="nucleotide sequence ID" value="XM_022819433.1"/>
</dbReference>
<dbReference type="KEGG" id="kmx:KLMA_40148"/>
<keyword evidence="1" id="KW-0560">Oxidoreductase</keyword>
<dbReference type="CDD" id="cd19079">
    <property type="entry name" value="AKR_EcYajO-like"/>
    <property type="match status" value="1"/>
</dbReference>
<evidence type="ECO:0000313" key="4">
    <source>
        <dbReference type="Proteomes" id="UP000065495"/>
    </source>
</evidence>
<gene>
    <name evidence="3" type="ORF">KLMA_40148</name>
</gene>
<dbReference type="InterPro" id="IPR050523">
    <property type="entry name" value="AKR_Detox_Biosynth"/>
</dbReference>